<dbReference type="Proteomes" id="UP000479710">
    <property type="component" value="Unassembled WGS sequence"/>
</dbReference>
<comment type="caution">
    <text evidence="2">The sequence shown here is derived from an EMBL/GenBank/DDBJ whole genome shotgun (WGS) entry which is preliminary data.</text>
</comment>
<organism evidence="2 3">
    <name type="scientific">Oryza meyeriana var. granulata</name>
    <dbReference type="NCBI Taxonomy" id="110450"/>
    <lineage>
        <taxon>Eukaryota</taxon>
        <taxon>Viridiplantae</taxon>
        <taxon>Streptophyta</taxon>
        <taxon>Embryophyta</taxon>
        <taxon>Tracheophyta</taxon>
        <taxon>Spermatophyta</taxon>
        <taxon>Magnoliopsida</taxon>
        <taxon>Liliopsida</taxon>
        <taxon>Poales</taxon>
        <taxon>Poaceae</taxon>
        <taxon>BOP clade</taxon>
        <taxon>Oryzoideae</taxon>
        <taxon>Oryzeae</taxon>
        <taxon>Oryzinae</taxon>
        <taxon>Oryza</taxon>
        <taxon>Oryza meyeriana</taxon>
    </lineage>
</organism>
<proteinExistence type="predicted"/>
<feature type="compositionally biased region" description="Basic and acidic residues" evidence="1">
    <location>
        <begin position="24"/>
        <end position="36"/>
    </location>
</feature>
<sequence length="81" mass="8733">MSSLPLSGSVRGQGAEAGRPRGGARRELGEWRRGEFRWGGGASTGGGEWRNVIQGEPKLRFGAGEMQQGGRTRERGQRLPP</sequence>
<evidence type="ECO:0000313" key="3">
    <source>
        <dbReference type="Proteomes" id="UP000479710"/>
    </source>
</evidence>
<feature type="compositionally biased region" description="Gly residues" evidence="1">
    <location>
        <begin position="37"/>
        <end position="48"/>
    </location>
</feature>
<gene>
    <name evidence="2" type="ORF">E2562_028983</name>
</gene>
<feature type="region of interest" description="Disordered" evidence="1">
    <location>
        <begin position="1"/>
        <end position="81"/>
    </location>
</feature>
<evidence type="ECO:0000313" key="2">
    <source>
        <dbReference type="EMBL" id="KAF0914507.1"/>
    </source>
</evidence>
<dbReference type="EMBL" id="SPHZ02000006">
    <property type="protein sequence ID" value="KAF0914507.1"/>
    <property type="molecule type" value="Genomic_DNA"/>
</dbReference>
<accession>A0A6G1DPR7</accession>
<keyword evidence="3" id="KW-1185">Reference proteome</keyword>
<dbReference type="AlphaFoldDB" id="A0A6G1DPR7"/>
<protein>
    <submittedName>
        <fullName evidence="2">Uncharacterized protein</fullName>
    </submittedName>
</protein>
<name>A0A6G1DPR7_9ORYZ</name>
<feature type="compositionally biased region" description="Basic and acidic residues" evidence="1">
    <location>
        <begin position="71"/>
        <end position="81"/>
    </location>
</feature>
<evidence type="ECO:0000256" key="1">
    <source>
        <dbReference type="SAM" id="MobiDB-lite"/>
    </source>
</evidence>
<reference evidence="2 3" key="1">
    <citation type="submission" date="2019-11" db="EMBL/GenBank/DDBJ databases">
        <title>Whole genome sequence of Oryza granulata.</title>
        <authorList>
            <person name="Li W."/>
        </authorList>
    </citation>
    <scope>NUCLEOTIDE SEQUENCE [LARGE SCALE GENOMIC DNA]</scope>
    <source>
        <strain evidence="3">cv. Menghai</strain>
        <tissue evidence="2">Leaf</tissue>
    </source>
</reference>